<sequence length="89" mass="9616">MPDCVETLPDADQGASGGKDCHRPGSDQVPTRNSIDVLLHMGWHDGLGGWGRGNRSQLSGSWYFGQPDGMETKYNGACELLFSPALDSY</sequence>
<proteinExistence type="predicted"/>
<organism evidence="2 3">
    <name type="scientific">Penicillium argentinense</name>
    <dbReference type="NCBI Taxonomy" id="1131581"/>
    <lineage>
        <taxon>Eukaryota</taxon>
        <taxon>Fungi</taxon>
        <taxon>Dikarya</taxon>
        <taxon>Ascomycota</taxon>
        <taxon>Pezizomycotina</taxon>
        <taxon>Eurotiomycetes</taxon>
        <taxon>Eurotiomycetidae</taxon>
        <taxon>Eurotiales</taxon>
        <taxon>Aspergillaceae</taxon>
        <taxon>Penicillium</taxon>
    </lineage>
</organism>
<dbReference type="RefSeq" id="XP_056475401.1">
    <property type="nucleotide sequence ID" value="XM_056619242.1"/>
</dbReference>
<gene>
    <name evidence="2" type="ORF">N7532_006748</name>
</gene>
<dbReference type="Proteomes" id="UP001149074">
    <property type="component" value="Unassembled WGS sequence"/>
</dbReference>
<comment type="caution">
    <text evidence="2">The sequence shown here is derived from an EMBL/GenBank/DDBJ whole genome shotgun (WGS) entry which is preliminary data.</text>
</comment>
<protein>
    <submittedName>
        <fullName evidence="2">Uncharacterized protein</fullName>
    </submittedName>
</protein>
<dbReference type="EMBL" id="JAPQKI010000005">
    <property type="protein sequence ID" value="KAJ5099747.1"/>
    <property type="molecule type" value="Genomic_DNA"/>
</dbReference>
<reference evidence="2" key="2">
    <citation type="journal article" date="2023" name="IMA Fungus">
        <title>Comparative genomic study of the Penicillium genus elucidates a diverse pangenome and 15 lateral gene transfer events.</title>
        <authorList>
            <person name="Petersen C."/>
            <person name="Sorensen T."/>
            <person name="Nielsen M.R."/>
            <person name="Sondergaard T.E."/>
            <person name="Sorensen J.L."/>
            <person name="Fitzpatrick D.A."/>
            <person name="Frisvad J.C."/>
            <person name="Nielsen K.L."/>
        </authorList>
    </citation>
    <scope>NUCLEOTIDE SEQUENCE</scope>
    <source>
        <strain evidence="2">IBT 30761</strain>
    </source>
</reference>
<dbReference type="AlphaFoldDB" id="A0A9W9FGG8"/>
<accession>A0A9W9FGG8</accession>
<name>A0A9W9FGG8_9EURO</name>
<evidence type="ECO:0000313" key="2">
    <source>
        <dbReference type="EMBL" id="KAJ5099747.1"/>
    </source>
</evidence>
<evidence type="ECO:0000256" key="1">
    <source>
        <dbReference type="SAM" id="MobiDB-lite"/>
    </source>
</evidence>
<keyword evidence="3" id="KW-1185">Reference proteome</keyword>
<dbReference type="GeneID" id="81358221"/>
<reference evidence="2" key="1">
    <citation type="submission" date="2022-11" db="EMBL/GenBank/DDBJ databases">
        <authorList>
            <person name="Petersen C."/>
        </authorList>
    </citation>
    <scope>NUCLEOTIDE SEQUENCE</scope>
    <source>
        <strain evidence="2">IBT 30761</strain>
    </source>
</reference>
<evidence type="ECO:0000313" key="3">
    <source>
        <dbReference type="Proteomes" id="UP001149074"/>
    </source>
</evidence>
<feature type="region of interest" description="Disordered" evidence="1">
    <location>
        <begin position="1"/>
        <end position="29"/>
    </location>
</feature>